<dbReference type="EMBL" id="BANT01000010">
    <property type="protein sequence ID" value="GAC56606.1"/>
    <property type="molecule type" value="Genomic_DNA"/>
</dbReference>
<evidence type="ECO:0000313" key="1">
    <source>
        <dbReference type="EMBL" id="GAC56606.1"/>
    </source>
</evidence>
<protein>
    <submittedName>
        <fullName evidence="1">Uncharacterized protein</fullName>
    </submittedName>
</protein>
<keyword evidence="2" id="KW-1185">Reference proteome</keyword>
<dbReference type="RefSeq" id="WP_005937120.1">
    <property type="nucleotide sequence ID" value="NZ_ATVK01000044.1"/>
</dbReference>
<gene>
    <name evidence="1" type="ORF">GOHSU_10_00020</name>
</gene>
<accession>L7L786</accession>
<reference evidence="1 2" key="1">
    <citation type="submission" date="2012-12" db="EMBL/GenBank/DDBJ databases">
        <title>Whole genome shotgun sequence of Gordonia hirsuta NBRC 16056.</title>
        <authorList>
            <person name="Isaki-Nakamura S."/>
            <person name="Hosoyama A."/>
            <person name="Tsuchikane K."/>
            <person name="Katsumata H."/>
            <person name="Baba S."/>
            <person name="Yamazaki S."/>
            <person name="Fujita N."/>
        </authorList>
    </citation>
    <scope>NUCLEOTIDE SEQUENCE [LARGE SCALE GENOMIC DNA]</scope>
    <source>
        <strain evidence="1 2">NBRC 16056</strain>
    </source>
</reference>
<evidence type="ECO:0000313" key="2">
    <source>
        <dbReference type="Proteomes" id="UP000053405"/>
    </source>
</evidence>
<dbReference type="STRING" id="1121927.GOHSU_10_00020"/>
<proteinExistence type="predicted"/>
<comment type="caution">
    <text evidence="1">The sequence shown here is derived from an EMBL/GenBank/DDBJ whole genome shotgun (WGS) entry which is preliminary data.</text>
</comment>
<organism evidence="1 2">
    <name type="scientific">Gordonia hirsuta DSM 44140 = NBRC 16056</name>
    <dbReference type="NCBI Taxonomy" id="1121927"/>
    <lineage>
        <taxon>Bacteria</taxon>
        <taxon>Bacillati</taxon>
        <taxon>Actinomycetota</taxon>
        <taxon>Actinomycetes</taxon>
        <taxon>Mycobacteriales</taxon>
        <taxon>Gordoniaceae</taxon>
        <taxon>Gordonia</taxon>
    </lineage>
</organism>
<dbReference type="Proteomes" id="UP000053405">
    <property type="component" value="Unassembled WGS sequence"/>
</dbReference>
<dbReference type="AlphaFoldDB" id="L7L786"/>
<sequence length="62" mass="6663">MNIAAALEAVGAQARADFAAAHGVYRRTAPGVEPMDDADSLPRLMVPVRLDRVEPCSGRRRS</sequence>
<name>L7L786_9ACTN</name>